<sequence>MQRTYVTKVPSISTIYMDKTNTEPQLHHIIKDSVQISVLNFNNSKRGSSTFGRINKLLRSFNKLRIDKKDTKGMRIAKSVLKGTDIIKLKPRPVTRMVLAILTMIDEEETGRIGREIEATDTKGGFGNGPLKDSGFGNEPLKDPGRERTTGNHIGAPDDDGDDFLELGAADPHSRAKELALFARSFLKELKTTSRLITGGKQNTTAKRKFRWIWSRKRIQGPRLASALRSSLRSSRDFKAYYDQTTIARMNLAFTFTAAVADIRRAISFAIKTFRPAKVRAYASFSEPHDHTCSQHALEADSDLDEEYECFIQDR</sequence>
<dbReference type="Proteomes" id="UP000006753">
    <property type="component" value="Unassembled WGS sequence"/>
</dbReference>
<keyword evidence="3" id="KW-1185">Reference proteome</keyword>
<gene>
    <name evidence="2" type="ORF">MBM_00065</name>
</gene>
<dbReference type="InParanoid" id="K1X767"/>
<dbReference type="HOGENOM" id="CLU_014991_0_0_1"/>
<evidence type="ECO:0000313" key="3">
    <source>
        <dbReference type="Proteomes" id="UP000006753"/>
    </source>
</evidence>
<accession>K1X767</accession>
<proteinExistence type="predicted"/>
<dbReference type="EMBL" id="JH921428">
    <property type="protein sequence ID" value="EKD20952.1"/>
    <property type="molecule type" value="Genomic_DNA"/>
</dbReference>
<protein>
    <submittedName>
        <fullName evidence="2">Uncharacterized protein</fullName>
    </submittedName>
</protein>
<feature type="region of interest" description="Disordered" evidence="1">
    <location>
        <begin position="120"/>
        <end position="161"/>
    </location>
</feature>
<reference evidence="2 3" key="1">
    <citation type="journal article" date="2012" name="BMC Genomics">
        <title>Sequencing the genome of Marssonina brunnea reveals fungus-poplar co-evolution.</title>
        <authorList>
            <person name="Zhu S."/>
            <person name="Cao Y.-Z."/>
            <person name="Jiang C."/>
            <person name="Tan B.-Y."/>
            <person name="Wang Z."/>
            <person name="Feng S."/>
            <person name="Zhang L."/>
            <person name="Su X.-H."/>
            <person name="Brejova B."/>
            <person name="Vinar T."/>
            <person name="Xu M."/>
            <person name="Wang M.-X."/>
            <person name="Zhang S.-G."/>
            <person name="Huang M.-R."/>
            <person name="Wu R."/>
            <person name="Zhou Y."/>
        </authorList>
    </citation>
    <scope>NUCLEOTIDE SEQUENCE [LARGE SCALE GENOMIC DNA]</scope>
    <source>
        <strain evidence="2 3">MB_m1</strain>
    </source>
</reference>
<dbReference type="AlphaFoldDB" id="K1X767"/>
<dbReference type="KEGG" id="mbe:MBM_00065"/>
<organism evidence="2 3">
    <name type="scientific">Marssonina brunnea f. sp. multigermtubi (strain MB_m1)</name>
    <name type="common">Marssonina leaf spot fungus</name>
    <dbReference type="NCBI Taxonomy" id="1072389"/>
    <lineage>
        <taxon>Eukaryota</taxon>
        <taxon>Fungi</taxon>
        <taxon>Dikarya</taxon>
        <taxon>Ascomycota</taxon>
        <taxon>Pezizomycotina</taxon>
        <taxon>Leotiomycetes</taxon>
        <taxon>Helotiales</taxon>
        <taxon>Drepanopezizaceae</taxon>
        <taxon>Drepanopeziza</taxon>
    </lineage>
</organism>
<evidence type="ECO:0000256" key="1">
    <source>
        <dbReference type="SAM" id="MobiDB-lite"/>
    </source>
</evidence>
<name>K1X767_MARBU</name>
<feature type="compositionally biased region" description="Basic and acidic residues" evidence="1">
    <location>
        <begin position="140"/>
        <end position="150"/>
    </location>
</feature>
<evidence type="ECO:0000313" key="2">
    <source>
        <dbReference type="EMBL" id="EKD20952.1"/>
    </source>
</evidence>